<accession>A0AAW9S4S6</accession>
<feature type="binding site" evidence="4">
    <location>
        <position position="137"/>
    </location>
    <ligand>
        <name>[4Fe-4S] cluster</name>
        <dbReference type="ChEBI" id="CHEBI:49883"/>
    </ligand>
</feature>
<name>A0AAW9S4S6_9RHOB</name>
<keyword evidence="4" id="KW-0963">Cytoplasm</keyword>
<feature type="binding site" evidence="4">
    <location>
        <position position="223"/>
    </location>
    <ligand>
        <name>[4Fe-4S] cluster</name>
        <dbReference type="ChEBI" id="CHEBI:49883"/>
    </ligand>
</feature>
<keyword evidence="4" id="KW-0408">Iron</keyword>
<keyword evidence="7" id="KW-1185">Reference proteome</keyword>
<dbReference type="GO" id="GO:0046872">
    <property type="term" value="F:metal ion binding"/>
    <property type="evidence" value="ECO:0007669"/>
    <property type="project" value="UniProtKB-KW"/>
</dbReference>
<feature type="binding site" evidence="4">
    <location>
        <position position="138"/>
    </location>
    <ligand>
        <name>[4Fe-4S] cluster</name>
        <dbReference type="ChEBI" id="CHEBI:49883"/>
    </ligand>
</feature>
<evidence type="ECO:0000313" key="7">
    <source>
        <dbReference type="Proteomes" id="UP001428774"/>
    </source>
</evidence>
<dbReference type="PANTHER" id="PTHR46509">
    <property type="entry name" value="PHOSPHOADENOSINE PHOSPHOSULFATE REDUCTASE"/>
    <property type="match status" value="1"/>
</dbReference>
<dbReference type="InterPro" id="IPR004511">
    <property type="entry name" value="PAPS/APS_Rdtase"/>
</dbReference>
<sequence length="260" mass="28446">MFLLGENTSAGGSDTAPGTDLAALRARVATLNARYRHHGATAVLEGALNDPEAGRIAMVSSFGAESVALLHLVAMVDRKVPVLFIDTRLLFAETLAYQQEVAERLRLENVQVLRTDEATLQKRDPYGALRMGDTDACCALRKTLPLEQALAGYDGWITGRKRYQSGTRAALEFFELEDSTGRIKVNPSAHWGPEDVRAYMDENRLPRHPLVAQGYPSIGCAPCTSKVAPGEDPRAGRWRGQQKEECGIHFVNGRAVRQSA</sequence>
<dbReference type="Proteomes" id="UP001428774">
    <property type="component" value="Unassembled WGS sequence"/>
</dbReference>
<comment type="cofactor">
    <cofactor evidence="4">
        <name>[4Fe-4S] cluster</name>
        <dbReference type="ChEBI" id="CHEBI:49883"/>
    </cofactor>
    <text evidence="4">Binds 1 [4Fe-4S] cluster per subunit.</text>
</comment>
<dbReference type="InterPro" id="IPR014729">
    <property type="entry name" value="Rossmann-like_a/b/a_fold"/>
</dbReference>
<dbReference type="GO" id="GO:0070814">
    <property type="term" value="P:hydrogen sulfide biosynthetic process"/>
    <property type="evidence" value="ECO:0007669"/>
    <property type="project" value="UniProtKB-UniRule"/>
</dbReference>
<dbReference type="NCBIfam" id="TIGR00434">
    <property type="entry name" value="cysH"/>
    <property type="match status" value="1"/>
</dbReference>
<evidence type="ECO:0000256" key="1">
    <source>
        <dbReference type="ARBA" id="ARBA00009732"/>
    </source>
</evidence>
<evidence type="ECO:0000256" key="2">
    <source>
        <dbReference type="ARBA" id="ARBA00023002"/>
    </source>
</evidence>
<comment type="pathway">
    <text evidence="3 4">Sulfur metabolism; hydrogen sulfide biosynthesis; sulfite from sulfate.</text>
</comment>
<dbReference type="GO" id="GO:0043866">
    <property type="term" value="F:adenylyl-sulfate reductase (thioredoxin) activity"/>
    <property type="evidence" value="ECO:0007669"/>
    <property type="project" value="UniProtKB-EC"/>
</dbReference>
<dbReference type="RefSeq" id="WP_347164987.1">
    <property type="nucleotide sequence ID" value="NZ_JBDNCH010000002.1"/>
</dbReference>
<reference evidence="6 7" key="1">
    <citation type="submission" date="2024-05" db="EMBL/GenBank/DDBJ databases">
        <title>Genome sequence of Ponticoccus litoralis KCCM 90028.</title>
        <authorList>
            <person name="Kim J.M."/>
            <person name="Lee J.K."/>
            <person name="Choi B.J."/>
            <person name="Bayburt H."/>
            <person name="Baek J.H."/>
            <person name="Jeon C.O."/>
        </authorList>
    </citation>
    <scope>NUCLEOTIDE SEQUENCE [LARGE SCALE GENOMIC DNA]</scope>
    <source>
        <strain evidence="6 7">KCCM 90028</strain>
    </source>
</reference>
<dbReference type="GO" id="GO:0019379">
    <property type="term" value="P:sulfate assimilation, phosphoadenylyl sulfate reduction by phosphoadenylyl-sulfate reductase (thioredoxin)"/>
    <property type="evidence" value="ECO:0007669"/>
    <property type="project" value="UniProtKB-UniRule"/>
</dbReference>
<dbReference type="PANTHER" id="PTHR46509:SF1">
    <property type="entry name" value="PHOSPHOADENOSINE PHOSPHOSULFATE REDUCTASE"/>
    <property type="match status" value="1"/>
</dbReference>
<comment type="similarity">
    <text evidence="1 4">Belongs to the PAPS reductase family. CysH subfamily.</text>
</comment>
<gene>
    <name evidence="4" type="primary">cysH</name>
    <name evidence="6" type="ORF">ABFB10_01145</name>
</gene>
<comment type="caution">
    <text evidence="6">The sequence shown here is derived from an EMBL/GenBank/DDBJ whole genome shotgun (WGS) entry which is preliminary data.</text>
</comment>
<feature type="active site" description="Nucleophile; cysteine thiosulfonate intermediate" evidence="4">
    <location>
        <position position="246"/>
    </location>
</feature>
<evidence type="ECO:0000256" key="4">
    <source>
        <dbReference type="HAMAP-Rule" id="MF_00063"/>
    </source>
</evidence>
<proteinExistence type="inferred from homology"/>
<dbReference type="GO" id="GO:0051539">
    <property type="term" value="F:4 iron, 4 sulfur cluster binding"/>
    <property type="evidence" value="ECO:0007669"/>
    <property type="project" value="UniProtKB-UniRule"/>
</dbReference>
<protein>
    <recommendedName>
        <fullName evidence="4">Adenosine 5'-phosphosulfate reductase</fullName>
        <shortName evidence="4">APS reductase</shortName>
        <ecNumber evidence="4">1.8.4.10</ecNumber>
    </recommendedName>
    <alternativeName>
        <fullName evidence="4">5'-adenylylsulfate reductase</fullName>
    </alternativeName>
    <alternativeName>
        <fullName evidence="4">Thioredoxin-dependent 5'-adenylylsulfate reductase</fullName>
    </alternativeName>
</protein>
<dbReference type="GO" id="GO:0005737">
    <property type="term" value="C:cytoplasm"/>
    <property type="evidence" value="ECO:0007669"/>
    <property type="project" value="UniProtKB-SubCell"/>
</dbReference>
<evidence type="ECO:0000256" key="3">
    <source>
        <dbReference type="ARBA" id="ARBA00024327"/>
    </source>
</evidence>
<comment type="subcellular location">
    <subcellularLocation>
        <location evidence="4">Cytoplasm</location>
    </subcellularLocation>
</comment>
<feature type="domain" description="Phosphoadenosine phosphosulphate reductase" evidence="5">
    <location>
        <begin position="56"/>
        <end position="225"/>
    </location>
</feature>
<dbReference type="NCBIfam" id="NF002537">
    <property type="entry name" value="PRK02090.1"/>
    <property type="match status" value="1"/>
</dbReference>
<dbReference type="GO" id="GO:0004604">
    <property type="term" value="F:phosphoadenylyl-sulfate reductase (thioredoxin) activity"/>
    <property type="evidence" value="ECO:0007669"/>
    <property type="project" value="UniProtKB-UniRule"/>
</dbReference>
<organism evidence="6 7">
    <name type="scientific">Ponticoccus litoralis</name>
    <dbReference type="NCBI Taxonomy" id="422297"/>
    <lineage>
        <taxon>Bacteria</taxon>
        <taxon>Pseudomonadati</taxon>
        <taxon>Pseudomonadota</taxon>
        <taxon>Alphaproteobacteria</taxon>
        <taxon>Rhodobacterales</taxon>
        <taxon>Roseobacteraceae</taxon>
        <taxon>Ponticoccus</taxon>
    </lineage>
</organism>
<dbReference type="EMBL" id="JBDNCH010000002">
    <property type="protein sequence ID" value="MEN9059844.1"/>
    <property type="molecule type" value="Genomic_DNA"/>
</dbReference>
<dbReference type="SUPFAM" id="SSF52402">
    <property type="entry name" value="Adenine nucleotide alpha hydrolases-like"/>
    <property type="match status" value="1"/>
</dbReference>
<dbReference type="InterPro" id="IPR002500">
    <property type="entry name" value="PAPS_reduct_dom"/>
</dbReference>
<dbReference type="AlphaFoldDB" id="A0AAW9S4S6"/>
<dbReference type="EC" id="1.8.4.10" evidence="4"/>
<dbReference type="PIRSF" id="PIRSF000857">
    <property type="entry name" value="PAPS_reductase"/>
    <property type="match status" value="1"/>
</dbReference>
<keyword evidence="4" id="KW-0411">Iron-sulfur</keyword>
<dbReference type="HAMAP" id="MF_00063">
    <property type="entry name" value="CysH"/>
    <property type="match status" value="1"/>
</dbReference>
<comment type="function">
    <text evidence="4">Catalyzes the formation of sulfite from adenosine 5'-phosphosulfate (APS) using thioredoxin as an electron donor.</text>
</comment>
<comment type="catalytic activity">
    <reaction evidence="4">
        <text>[thioredoxin]-disulfide + sulfite + AMP + 2 H(+) = adenosine 5'-phosphosulfate + [thioredoxin]-dithiol</text>
        <dbReference type="Rhea" id="RHEA:21976"/>
        <dbReference type="Rhea" id="RHEA-COMP:10698"/>
        <dbReference type="Rhea" id="RHEA-COMP:10700"/>
        <dbReference type="ChEBI" id="CHEBI:15378"/>
        <dbReference type="ChEBI" id="CHEBI:17359"/>
        <dbReference type="ChEBI" id="CHEBI:29950"/>
        <dbReference type="ChEBI" id="CHEBI:50058"/>
        <dbReference type="ChEBI" id="CHEBI:58243"/>
        <dbReference type="ChEBI" id="CHEBI:456215"/>
        <dbReference type="EC" id="1.8.4.10"/>
    </reaction>
</comment>
<dbReference type="CDD" id="cd23945">
    <property type="entry name" value="PAPS_reductase"/>
    <property type="match status" value="1"/>
</dbReference>
<evidence type="ECO:0000259" key="5">
    <source>
        <dbReference type="Pfam" id="PF01507"/>
    </source>
</evidence>
<dbReference type="Pfam" id="PF01507">
    <property type="entry name" value="PAPS_reduct"/>
    <property type="match status" value="1"/>
</dbReference>
<keyword evidence="4" id="KW-0479">Metal-binding</keyword>
<dbReference type="Gene3D" id="3.40.50.620">
    <property type="entry name" value="HUPs"/>
    <property type="match status" value="1"/>
</dbReference>
<feature type="binding site" evidence="4">
    <location>
        <position position="220"/>
    </location>
    <ligand>
        <name>[4Fe-4S] cluster</name>
        <dbReference type="ChEBI" id="CHEBI:49883"/>
    </ligand>
</feature>
<evidence type="ECO:0000313" key="6">
    <source>
        <dbReference type="EMBL" id="MEN9059844.1"/>
    </source>
</evidence>
<keyword evidence="2 4" id="KW-0560">Oxidoreductase</keyword>